<organism evidence="1 2">
    <name type="scientific">Paenibacillus mucilaginosus (strain KNP414)</name>
    <dbReference type="NCBI Taxonomy" id="1036673"/>
    <lineage>
        <taxon>Bacteria</taxon>
        <taxon>Bacillati</taxon>
        <taxon>Bacillota</taxon>
        <taxon>Bacilli</taxon>
        <taxon>Bacillales</taxon>
        <taxon>Paenibacillaceae</taxon>
        <taxon>Paenibacillus</taxon>
    </lineage>
</organism>
<gene>
    <name evidence="1" type="ordered locus">KNP414_02030</name>
</gene>
<dbReference type="Proteomes" id="UP000006620">
    <property type="component" value="Chromosome"/>
</dbReference>
<evidence type="ECO:0000313" key="2">
    <source>
        <dbReference type="Proteomes" id="UP000006620"/>
    </source>
</evidence>
<reference evidence="2" key="1">
    <citation type="submission" date="2011-06" db="EMBL/GenBank/DDBJ databases">
        <title>Complete genome sequence of Paenibacillus mucilaginosus KNP414.</title>
        <authorList>
            <person name="Wang J."/>
            <person name="Hu S."/>
            <person name="Hu X."/>
            <person name="Zhang B."/>
            <person name="Dong D."/>
            <person name="Zhang S."/>
            <person name="Zhao K."/>
            <person name="Wu D."/>
        </authorList>
    </citation>
    <scope>NUCLEOTIDE SEQUENCE [LARGE SCALE GENOMIC DNA]</scope>
    <source>
        <strain evidence="2">KNP414</strain>
    </source>
</reference>
<dbReference type="EMBL" id="CP002869">
    <property type="protein sequence ID" value="AEI40591.1"/>
    <property type="molecule type" value="Genomic_DNA"/>
</dbReference>
<reference evidence="1 2" key="2">
    <citation type="journal article" date="2013" name="Genome Announc.">
        <title>Genome Sequence of Growth-Improving Paenibacillus mucilaginosus Strain KNP414.</title>
        <authorList>
            <person name="Lu J.J."/>
            <person name="Wang J.F."/>
            <person name="Hu X.F."/>
        </authorList>
    </citation>
    <scope>NUCLEOTIDE SEQUENCE [LARGE SCALE GENOMIC DNA]</scope>
    <source>
        <strain evidence="1 2">KNP414</strain>
    </source>
</reference>
<evidence type="ECO:0000313" key="1">
    <source>
        <dbReference type="EMBL" id="AEI40591.1"/>
    </source>
</evidence>
<proteinExistence type="predicted"/>
<sequence>MVAAWPDGDSGRILALYPYLLLKYQNRRGISPPILAILE</sequence>
<dbReference type="HOGENOM" id="CLU_3313820_0_0_9"/>
<accession>F8FRN4</accession>
<protein>
    <submittedName>
        <fullName evidence="1">Uncharacterized protein</fullName>
    </submittedName>
</protein>
<name>F8FRN4_PAEMK</name>
<dbReference type="KEGG" id="pms:KNP414_02030"/>
<dbReference type="AlphaFoldDB" id="F8FRN4"/>